<sequence length="229" mass="23779">MIAISVCAVPVLSGCPAAFNPIGSNSYDCNRKQDPSSIYCHSFKAVEASTNGELPPSRFDSELNFSQYDKATDIAPVGQRNTAASPIRSGSGEPVVMGSGGPAVQGSATPGTVRTVAVDGMPDGMPVREGPVIQRTWIKHFVDGNDMLTSDTTVYKEIVGSHWSGFDGGNPAGAARGVYPHKPADSKALEAAKPSQPDTSQRTDFIQPGPQASAGESSPGNSLPSSMPQ</sequence>
<dbReference type="InterPro" id="IPR014118">
    <property type="entry name" value="T4SS_TraV"/>
</dbReference>
<proteinExistence type="predicted"/>
<dbReference type="AlphaFoldDB" id="A0A656Q945"/>
<evidence type="ECO:0008006" key="4">
    <source>
        <dbReference type="Google" id="ProtNLM"/>
    </source>
</evidence>
<dbReference type="Proteomes" id="UP000027451">
    <property type="component" value="Unassembled WGS sequence"/>
</dbReference>
<name>A0A656Q945_9BURK</name>
<accession>A0A656Q945</accession>
<evidence type="ECO:0000313" key="2">
    <source>
        <dbReference type="EMBL" id="KDR25596.1"/>
    </source>
</evidence>
<comment type="caution">
    <text evidence="2">The sequence shown here is derived from an EMBL/GenBank/DDBJ whole genome shotgun (WGS) entry which is preliminary data.</text>
</comment>
<dbReference type="Pfam" id="PF09676">
    <property type="entry name" value="TraV"/>
    <property type="match status" value="1"/>
</dbReference>
<reference evidence="2 3" key="1">
    <citation type="submission" date="2014-03" db="EMBL/GenBank/DDBJ databases">
        <title>Draft Genome Sequences of Four Burkholderia Strains.</title>
        <authorList>
            <person name="Liu X.Y."/>
            <person name="Li C.X."/>
            <person name="Xu J.H."/>
        </authorList>
    </citation>
    <scope>NUCLEOTIDE SEQUENCE [LARGE SCALE GENOMIC DNA]</scope>
    <source>
        <strain evidence="2 3">OP-1</strain>
    </source>
</reference>
<evidence type="ECO:0000256" key="1">
    <source>
        <dbReference type="SAM" id="MobiDB-lite"/>
    </source>
</evidence>
<protein>
    <recommendedName>
        <fullName evidence="4">Type IV conjugative transfer system protein TraV</fullName>
    </recommendedName>
</protein>
<evidence type="ECO:0000313" key="3">
    <source>
        <dbReference type="Proteomes" id="UP000027451"/>
    </source>
</evidence>
<feature type="region of interest" description="Disordered" evidence="1">
    <location>
        <begin position="174"/>
        <end position="229"/>
    </location>
</feature>
<dbReference type="EMBL" id="JFHD01000045">
    <property type="protein sequence ID" value="KDR25596.1"/>
    <property type="molecule type" value="Genomic_DNA"/>
</dbReference>
<organism evidence="2 3">
    <name type="scientific">Caballeronia zhejiangensis</name>
    <dbReference type="NCBI Taxonomy" id="871203"/>
    <lineage>
        <taxon>Bacteria</taxon>
        <taxon>Pseudomonadati</taxon>
        <taxon>Pseudomonadota</taxon>
        <taxon>Betaproteobacteria</taxon>
        <taxon>Burkholderiales</taxon>
        <taxon>Burkholderiaceae</taxon>
        <taxon>Caballeronia</taxon>
    </lineage>
</organism>
<feature type="compositionally biased region" description="Polar residues" evidence="1">
    <location>
        <begin position="214"/>
        <end position="229"/>
    </location>
</feature>
<gene>
    <name evidence="2" type="ORF">BG60_27835</name>
</gene>
<keyword evidence="3" id="KW-1185">Reference proteome</keyword>